<name>A0A495XGW3_9PSEU</name>
<evidence type="ECO:0000313" key="3">
    <source>
        <dbReference type="Proteomes" id="UP000272729"/>
    </source>
</evidence>
<feature type="signal peptide" evidence="1">
    <location>
        <begin position="1"/>
        <end position="23"/>
    </location>
</feature>
<dbReference type="AlphaFoldDB" id="A0A495XGW3"/>
<dbReference type="OrthoDB" id="3427828at2"/>
<evidence type="ECO:0008006" key="4">
    <source>
        <dbReference type="Google" id="ProtNLM"/>
    </source>
</evidence>
<accession>A0A495XGW3</accession>
<dbReference type="RefSeq" id="WP_121227699.1">
    <property type="nucleotide sequence ID" value="NZ_JBIUBA010000016.1"/>
</dbReference>
<reference evidence="2 3" key="1">
    <citation type="submission" date="2018-10" db="EMBL/GenBank/DDBJ databases">
        <title>Sequencing the genomes of 1000 actinobacteria strains.</title>
        <authorList>
            <person name="Klenk H.-P."/>
        </authorList>
    </citation>
    <scope>NUCLEOTIDE SEQUENCE [LARGE SCALE GENOMIC DNA]</scope>
    <source>
        <strain evidence="2 3">DSM 43911</strain>
    </source>
</reference>
<dbReference type="InterPro" id="IPR029046">
    <property type="entry name" value="LolA/LolB/LppX"/>
</dbReference>
<dbReference type="EMBL" id="RBXR01000001">
    <property type="protein sequence ID" value="RKT73711.1"/>
    <property type="molecule type" value="Genomic_DNA"/>
</dbReference>
<comment type="caution">
    <text evidence="2">The sequence shown here is derived from an EMBL/GenBank/DDBJ whole genome shotgun (WGS) entry which is preliminary data.</text>
</comment>
<evidence type="ECO:0000313" key="2">
    <source>
        <dbReference type="EMBL" id="RKT73711.1"/>
    </source>
</evidence>
<protein>
    <recommendedName>
        <fullName evidence="4">Lipoprotein LprG</fullName>
    </recommendedName>
</protein>
<sequence length="240" mass="26081">MRKSLVPLLLCLVLSAGCTTRTALPSPTLGPAAPDAVTLVRSLVDRSAEQGTVRFESSTTMSSRRVHQSGDLVRAHDARLLNLREDAVDVVVVADAGYTRSSGGDWTRLNRTDRTPVKSGASVETLADEVDPRSVVASLRGALLVETREDTVDGVAARRYTLLVDLRVQAEQTTDPTRRTQLMAAYEAGFTATATVWVGPGDLPMRVEQTMKTLEDKPFQQTTHTFTDWNADLRVTAPTS</sequence>
<organism evidence="2 3">
    <name type="scientific">Saccharothrix variisporea</name>
    <dbReference type="NCBI Taxonomy" id="543527"/>
    <lineage>
        <taxon>Bacteria</taxon>
        <taxon>Bacillati</taxon>
        <taxon>Actinomycetota</taxon>
        <taxon>Actinomycetes</taxon>
        <taxon>Pseudonocardiales</taxon>
        <taxon>Pseudonocardiaceae</taxon>
        <taxon>Saccharothrix</taxon>
    </lineage>
</organism>
<dbReference type="Proteomes" id="UP000272729">
    <property type="component" value="Unassembled WGS sequence"/>
</dbReference>
<proteinExistence type="predicted"/>
<evidence type="ECO:0000256" key="1">
    <source>
        <dbReference type="SAM" id="SignalP"/>
    </source>
</evidence>
<gene>
    <name evidence="2" type="ORF">DFJ66_7048</name>
</gene>
<keyword evidence="3" id="KW-1185">Reference proteome</keyword>
<dbReference type="PROSITE" id="PS51257">
    <property type="entry name" value="PROKAR_LIPOPROTEIN"/>
    <property type="match status" value="1"/>
</dbReference>
<dbReference type="Gene3D" id="2.50.20.20">
    <property type="match status" value="1"/>
</dbReference>
<dbReference type="SUPFAM" id="SSF89392">
    <property type="entry name" value="Prokaryotic lipoproteins and lipoprotein localization factors"/>
    <property type="match status" value="1"/>
</dbReference>
<feature type="chain" id="PRO_5019850155" description="Lipoprotein LprG" evidence="1">
    <location>
        <begin position="24"/>
        <end position="240"/>
    </location>
</feature>
<keyword evidence="1" id="KW-0732">Signal</keyword>